<name>A0A7C3EGV1_UNCW3</name>
<dbReference type="CDD" id="cd03465">
    <property type="entry name" value="URO-D_like"/>
    <property type="match status" value="1"/>
</dbReference>
<evidence type="ECO:0000259" key="1">
    <source>
        <dbReference type="Pfam" id="PF01208"/>
    </source>
</evidence>
<sequence>MSELLNPRERFGLLVIDEPQDRVPVFPLLTSYAAGFCGVPLRDYYTDGTVMAKCQLRTQDCFQTDFISVFSEVGIIAEGLGSRYDYPESELPVLAQPRWSDLEQALKEIKAAPPLPALFDRGFGRLGVYLDAITYAYEAVADRIPVLAYIPAPFTTAQQLVDPEAFLIGLIENPDAVKHLLDYATRAVIAFSRTVIRAGALPILVDPLASGSVLSPQQYAEFALPYEREVISFWHRYDLDVVLHICGDTTGIIQLIPQTGADLVSIDRIPLERALATAGNQVRLIGNFDTTNLWLAGPGEIASQVEKMVRIGKTCPRGYVCATGCEVPLATPPENLATFVRTAKIAGDYEFPPGPVRR</sequence>
<dbReference type="PANTHER" id="PTHR47099">
    <property type="entry name" value="METHYLCOBAMIDE:COM METHYLTRANSFERASE MTBA"/>
    <property type="match status" value="1"/>
</dbReference>
<proteinExistence type="predicted"/>
<evidence type="ECO:0000313" key="3">
    <source>
        <dbReference type="EMBL" id="HEE18503.1"/>
    </source>
</evidence>
<dbReference type="InterPro" id="IPR052024">
    <property type="entry name" value="Methanogen_methyltrans"/>
</dbReference>
<dbReference type="SUPFAM" id="SSF51726">
    <property type="entry name" value="UROD/MetE-like"/>
    <property type="match status" value="1"/>
</dbReference>
<evidence type="ECO:0000313" key="2">
    <source>
        <dbReference type="EMBL" id="HEA87952.1"/>
    </source>
</evidence>
<dbReference type="InterPro" id="IPR000257">
    <property type="entry name" value="Uroporphyrinogen_deCOase"/>
</dbReference>
<dbReference type="PANTHER" id="PTHR47099:SF1">
    <property type="entry name" value="METHYLCOBAMIDE:COM METHYLTRANSFERASE MTBA"/>
    <property type="match status" value="1"/>
</dbReference>
<dbReference type="InterPro" id="IPR038071">
    <property type="entry name" value="UROD/MetE-like_sf"/>
</dbReference>
<comment type="caution">
    <text evidence="4">The sequence shown here is derived from an EMBL/GenBank/DDBJ whole genome shotgun (WGS) entry which is preliminary data.</text>
</comment>
<evidence type="ECO:0000313" key="4">
    <source>
        <dbReference type="EMBL" id="HFJ53790.1"/>
    </source>
</evidence>
<dbReference type="EMBL" id="DSKA01000218">
    <property type="protein sequence ID" value="HEE18503.1"/>
    <property type="molecule type" value="Genomic_DNA"/>
</dbReference>
<dbReference type="AlphaFoldDB" id="A0A7C3EGV1"/>
<dbReference type="EMBL" id="DSLG01000008">
    <property type="protein sequence ID" value="HEA87952.1"/>
    <property type="molecule type" value="Genomic_DNA"/>
</dbReference>
<accession>A0A7C3EGV1</accession>
<organism evidence="4">
    <name type="scientific">candidate division WOR-3 bacterium</name>
    <dbReference type="NCBI Taxonomy" id="2052148"/>
    <lineage>
        <taxon>Bacteria</taxon>
        <taxon>Bacteria division WOR-3</taxon>
    </lineage>
</organism>
<dbReference type="Pfam" id="PF01208">
    <property type="entry name" value="URO-D"/>
    <property type="match status" value="1"/>
</dbReference>
<dbReference type="EMBL" id="DSTU01000004">
    <property type="protein sequence ID" value="HFJ53790.1"/>
    <property type="molecule type" value="Genomic_DNA"/>
</dbReference>
<dbReference type="GO" id="GO:0006779">
    <property type="term" value="P:porphyrin-containing compound biosynthetic process"/>
    <property type="evidence" value="ECO:0007669"/>
    <property type="project" value="InterPro"/>
</dbReference>
<feature type="domain" description="Uroporphyrinogen decarboxylase (URO-D)" evidence="1">
    <location>
        <begin position="8"/>
        <end position="344"/>
    </location>
</feature>
<reference evidence="4" key="1">
    <citation type="journal article" date="2020" name="mSystems">
        <title>Genome- and Community-Level Interaction Insights into Carbon Utilization and Element Cycling Functions of Hydrothermarchaeota in Hydrothermal Sediment.</title>
        <authorList>
            <person name="Zhou Z."/>
            <person name="Liu Y."/>
            <person name="Xu W."/>
            <person name="Pan J."/>
            <person name="Luo Z.H."/>
            <person name="Li M."/>
        </authorList>
    </citation>
    <scope>NUCLEOTIDE SEQUENCE [LARGE SCALE GENOMIC DNA]</scope>
    <source>
        <strain evidence="3">SpSt-236</strain>
        <strain evidence="2">SpSt-265</strain>
        <strain evidence="4">SpSt-465</strain>
    </source>
</reference>
<protein>
    <recommendedName>
        <fullName evidence="1">Uroporphyrinogen decarboxylase (URO-D) domain-containing protein</fullName>
    </recommendedName>
</protein>
<dbReference type="Gene3D" id="3.20.20.210">
    <property type="match status" value="1"/>
</dbReference>
<dbReference type="GO" id="GO:0004853">
    <property type="term" value="F:uroporphyrinogen decarboxylase activity"/>
    <property type="evidence" value="ECO:0007669"/>
    <property type="project" value="InterPro"/>
</dbReference>
<gene>
    <name evidence="3" type="ORF">ENP62_03000</name>
    <name evidence="2" type="ORF">ENP94_08130</name>
    <name evidence="4" type="ORF">ENS16_03775</name>
</gene>